<dbReference type="Proteomes" id="UP000324800">
    <property type="component" value="Unassembled WGS sequence"/>
</dbReference>
<dbReference type="InterPro" id="IPR000959">
    <property type="entry name" value="POLO_box_dom"/>
</dbReference>
<feature type="compositionally biased region" description="Acidic residues" evidence="1">
    <location>
        <begin position="8"/>
        <end position="32"/>
    </location>
</feature>
<dbReference type="EMBL" id="SNRW01011976">
    <property type="protein sequence ID" value="KAA6374445.1"/>
    <property type="molecule type" value="Genomic_DNA"/>
</dbReference>
<evidence type="ECO:0000259" key="2">
    <source>
        <dbReference type="Pfam" id="PF00659"/>
    </source>
</evidence>
<proteinExistence type="predicted"/>
<dbReference type="Gene3D" id="3.30.1120.30">
    <property type="entry name" value="POLO box domain"/>
    <property type="match status" value="1"/>
</dbReference>
<reference evidence="3 4" key="1">
    <citation type="submission" date="2019-03" db="EMBL/GenBank/DDBJ databases">
        <title>Single cell metagenomics reveals metabolic interactions within the superorganism composed of flagellate Streblomastix strix and complex community of Bacteroidetes bacteria on its surface.</title>
        <authorList>
            <person name="Treitli S.C."/>
            <person name="Kolisko M."/>
            <person name="Husnik F."/>
            <person name="Keeling P."/>
            <person name="Hampl V."/>
        </authorList>
    </citation>
    <scope>NUCLEOTIDE SEQUENCE [LARGE SCALE GENOMIC DNA]</scope>
    <source>
        <strain evidence="3">ST1C</strain>
    </source>
</reference>
<feature type="domain" description="POLO box" evidence="2">
    <location>
        <begin position="161"/>
        <end position="191"/>
    </location>
</feature>
<gene>
    <name evidence="3" type="ORF">EZS28_030030</name>
</gene>
<sequence length="248" mass="28853">MEGKDGQQEEDEEDDEDDDEEEESDYDEDDEDGLKTKRGKQKTKGSVNEFSELDEQLFIVNQFDGIEDELIKERKRNKDKKDESEQSDSIEYNEEEDEKELDDIDDEEDDDEDDEEDDMDPIQSSKDYISKSDENMNSNSNSNIVAPSQYPLVHLLRWTRTKLAMMFQLSNRTFQTNFQDHSKVIIELNEANNTNNNNSVNGSDQNEPYSNSNPVFCTLCTYICKDQSEITLRLGDFIIFGESMNFNN</sequence>
<organism evidence="3 4">
    <name type="scientific">Streblomastix strix</name>
    <dbReference type="NCBI Taxonomy" id="222440"/>
    <lineage>
        <taxon>Eukaryota</taxon>
        <taxon>Metamonada</taxon>
        <taxon>Preaxostyla</taxon>
        <taxon>Oxymonadida</taxon>
        <taxon>Streblomastigidae</taxon>
        <taxon>Streblomastix</taxon>
    </lineage>
</organism>
<feature type="region of interest" description="Disordered" evidence="1">
    <location>
        <begin position="1"/>
        <end position="144"/>
    </location>
</feature>
<evidence type="ECO:0000256" key="1">
    <source>
        <dbReference type="SAM" id="MobiDB-lite"/>
    </source>
</evidence>
<dbReference type="Pfam" id="PF00659">
    <property type="entry name" value="POLO_box"/>
    <property type="match status" value="1"/>
</dbReference>
<dbReference type="InterPro" id="IPR033695">
    <property type="entry name" value="POLO_box_2"/>
</dbReference>
<dbReference type="InterPro" id="IPR036947">
    <property type="entry name" value="POLO_box_dom_sf"/>
</dbReference>
<comment type="caution">
    <text evidence="3">The sequence shown here is derived from an EMBL/GenBank/DDBJ whole genome shotgun (WGS) entry which is preliminary data.</text>
</comment>
<protein>
    <recommendedName>
        <fullName evidence="2">POLO box domain-containing protein</fullName>
    </recommendedName>
</protein>
<evidence type="ECO:0000313" key="3">
    <source>
        <dbReference type="EMBL" id="KAA6374445.1"/>
    </source>
</evidence>
<feature type="compositionally biased region" description="Acidic residues" evidence="1">
    <location>
        <begin position="85"/>
        <end position="120"/>
    </location>
</feature>
<dbReference type="AlphaFoldDB" id="A0A5J4UXI1"/>
<evidence type="ECO:0000313" key="4">
    <source>
        <dbReference type="Proteomes" id="UP000324800"/>
    </source>
</evidence>
<accession>A0A5J4UXI1</accession>
<name>A0A5J4UXI1_9EUKA</name>
<dbReference type="CDD" id="cd13117">
    <property type="entry name" value="POLO_box_2"/>
    <property type="match status" value="1"/>
</dbReference>
<dbReference type="SUPFAM" id="SSF82615">
    <property type="entry name" value="Polo-box domain"/>
    <property type="match status" value="1"/>
</dbReference>